<organism evidence="1 2">
    <name type="scientific">Trifolium medium</name>
    <dbReference type="NCBI Taxonomy" id="97028"/>
    <lineage>
        <taxon>Eukaryota</taxon>
        <taxon>Viridiplantae</taxon>
        <taxon>Streptophyta</taxon>
        <taxon>Embryophyta</taxon>
        <taxon>Tracheophyta</taxon>
        <taxon>Spermatophyta</taxon>
        <taxon>Magnoliopsida</taxon>
        <taxon>eudicotyledons</taxon>
        <taxon>Gunneridae</taxon>
        <taxon>Pentapetalae</taxon>
        <taxon>rosids</taxon>
        <taxon>fabids</taxon>
        <taxon>Fabales</taxon>
        <taxon>Fabaceae</taxon>
        <taxon>Papilionoideae</taxon>
        <taxon>50 kb inversion clade</taxon>
        <taxon>NPAAA clade</taxon>
        <taxon>Hologalegina</taxon>
        <taxon>IRL clade</taxon>
        <taxon>Trifolieae</taxon>
        <taxon>Trifolium</taxon>
    </lineage>
</organism>
<protein>
    <submittedName>
        <fullName evidence="1">Uncharacterized protein</fullName>
    </submittedName>
</protein>
<evidence type="ECO:0000313" key="1">
    <source>
        <dbReference type="EMBL" id="MCH99338.1"/>
    </source>
</evidence>
<reference evidence="1 2" key="1">
    <citation type="journal article" date="2018" name="Front. Plant Sci.">
        <title>Red Clover (Trifolium pratense) and Zigzag Clover (T. medium) - A Picture of Genomic Similarities and Differences.</title>
        <authorList>
            <person name="Dluhosova J."/>
            <person name="Istvanek J."/>
            <person name="Nedelnik J."/>
            <person name="Repkova J."/>
        </authorList>
    </citation>
    <scope>NUCLEOTIDE SEQUENCE [LARGE SCALE GENOMIC DNA]</scope>
    <source>
        <strain evidence="2">cv. 10/8</strain>
        <tissue evidence="1">Leaf</tissue>
    </source>
</reference>
<keyword evidence="2" id="KW-1185">Reference proteome</keyword>
<proteinExistence type="predicted"/>
<evidence type="ECO:0000313" key="2">
    <source>
        <dbReference type="Proteomes" id="UP000265520"/>
    </source>
</evidence>
<dbReference type="AlphaFoldDB" id="A0A392NJQ1"/>
<name>A0A392NJQ1_9FABA</name>
<accession>A0A392NJQ1</accession>
<dbReference type="Proteomes" id="UP000265520">
    <property type="component" value="Unassembled WGS sequence"/>
</dbReference>
<comment type="caution">
    <text evidence="1">The sequence shown here is derived from an EMBL/GenBank/DDBJ whole genome shotgun (WGS) entry which is preliminary data.</text>
</comment>
<sequence>MVATGRLATSPVLDFPRLSNLWSHLARYCSLNDRE</sequence>
<dbReference type="EMBL" id="LXQA010040050">
    <property type="protein sequence ID" value="MCH99338.1"/>
    <property type="molecule type" value="Genomic_DNA"/>
</dbReference>